<dbReference type="EMBL" id="FJUY01000001">
    <property type="protein sequence ID" value="CZT14810.1"/>
    <property type="molecule type" value="Genomic_DNA"/>
</dbReference>
<keyword evidence="1" id="KW-0175">Coiled coil</keyword>
<dbReference type="RefSeq" id="XP_023621707.1">
    <property type="nucleotide sequence ID" value="XM_023765939.1"/>
</dbReference>
<dbReference type="OrthoDB" id="4332097at2759"/>
<accession>A0A2D3UR37</accession>
<sequence length="423" mass="48104">MFHYFHPSQPKQEKLSMECSLPQPISSIKRITTALPYPSDISEALNYSAAYVDHAAHLAKHALSQFEQLQKAHSDLHTTAENRSKQIKDLQCHVRDHEEEIRGLNSKYTELEKQRARDVTEAKKREDLLRKQLKEAQAALTAAEAYIAKDKVDDIKRDGDYKKHIEADHKHISADHLKIKQAEERAVKAEARCIQLQDLLDAANQELVVTKASLNATREQLTASQATVAKLTADLAAETKLKVQLQIDLKTTNGNLEKANEKIVELRKTIEAKDETIVKKEATIVKREEKIAAKGVEVDRVRAQLDAMDIEVNKVRADLKEKIKETQENEKEFAAKVKEVERVRAQLDAMDTEVNSVRVDLKAKIKELKDNEVEYKDTLASQRNEHAETKKEILRLKAHHKSEHEDPLKKKATANVVEVVDVL</sequence>
<name>A0A2D3UR37_9PEZI</name>
<dbReference type="AlphaFoldDB" id="A0A2D3UR37"/>
<gene>
    <name evidence="2" type="ORF">RCC_00759</name>
</gene>
<organism evidence="2 3">
    <name type="scientific">Ramularia collo-cygni</name>
    <dbReference type="NCBI Taxonomy" id="112498"/>
    <lineage>
        <taxon>Eukaryota</taxon>
        <taxon>Fungi</taxon>
        <taxon>Dikarya</taxon>
        <taxon>Ascomycota</taxon>
        <taxon>Pezizomycotina</taxon>
        <taxon>Dothideomycetes</taxon>
        <taxon>Dothideomycetidae</taxon>
        <taxon>Mycosphaerellales</taxon>
        <taxon>Mycosphaerellaceae</taxon>
        <taxon>Ramularia</taxon>
    </lineage>
</organism>
<proteinExistence type="predicted"/>
<dbReference type="STRING" id="112498.A0A2D3UR37"/>
<feature type="coiled-coil region" evidence="1">
    <location>
        <begin position="179"/>
        <end position="399"/>
    </location>
</feature>
<dbReference type="GeneID" id="35596110"/>
<dbReference type="Proteomes" id="UP000225277">
    <property type="component" value="Unassembled WGS sequence"/>
</dbReference>
<keyword evidence="3" id="KW-1185">Reference proteome</keyword>
<evidence type="ECO:0000256" key="1">
    <source>
        <dbReference type="SAM" id="Coils"/>
    </source>
</evidence>
<dbReference type="SUPFAM" id="SSF57997">
    <property type="entry name" value="Tropomyosin"/>
    <property type="match status" value="1"/>
</dbReference>
<feature type="coiled-coil region" evidence="1">
    <location>
        <begin position="80"/>
        <end position="139"/>
    </location>
</feature>
<protein>
    <submittedName>
        <fullName evidence="2">Uncharacterized protein</fullName>
    </submittedName>
</protein>
<evidence type="ECO:0000313" key="2">
    <source>
        <dbReference type="EMBL" id="CZT14810.1"/>
    </source>
</evidence>
<evidence type="ECO:0000313" key="3">
    <source>
        <dbReference type="Proteomes" id="UP000225277"/>
    </source>
</evidence>
<reference evidence="2 3" key="1">
    <citation type="submission" date="2016-03" db="EMBL/GenBank/DDBJ databases">
        <authorList>
            <person name="Ploux O."/>
        </authorList>
    </citation>
    <scope>NUCLEOTIDE SEQUENCE [LARGE SCALE GENOMIC DNA]</scope>
    <source>
        <strain evidence="2 3">URUG2</strain>
    </source>
</reference>